<dbReference type="AlphaFoldDB" id="E0E3H0"/>
<sequence length="488" mass="52510">MNRKISMVLTLSMLVNVLAYAGSLAFAESSEVVDGQSNLVAEEIISSDNLKREDVTTSLAKDNKDTVANSAVQLENLADVKSKIEADAKVAIELPTKIQLGQSVISGKLVRGIGVSVYTLTDKEFTDKKFVPTSDALISNPKYNVNTQDGKFSLTINTANLKAGNHLALCIYYSLRESDGKIVNKSFFINATYGDAATPNPQPDPSQPTNEKRISGNDRFATNLASVKKTFKSSQTVVVASGNSFADPLAAGPLAMKYNAPIIFSDKGGLKEEAVKLIKDLGATNIIIVGGLNSVPASVVSQLPGLNVRRISGSDRYETSAKLVKEFGSSRHIVFTDGRKFADALSATPLAKKLNSPILLVNSLDKLPKNLAIYRDAYIIGGKNSVGLDIENRLKSVKGDKVYRIFGQDRESTSNQVAQVLKYNENILANGSSFADALSAVNLLNNGGKNLLLVKKNSISRDNKELTLNKTNYIIGGYNTVSKTILGY</sequence>
<feature type="chain" id="PRO_5039089824" evidence="1">
    <location>
        <begin position="22"/>
        <end position="488"/>
    </location>
</feature>
<dbReference type="InterPro" id="IPR007253">
    <property type="entry name" value="Cell_wall-bd_2"/>
</dbReference>
<dbReference type="OrthoDB" id="3268660at2"/>
<keyword evidence="3" id="KW-1185">Reference proteome</keyword>
<keyword evidence="1" id="KW-0732">Signal</keyword>
<dbReference type="STRING" id="596315.HMPREF0634_0464"/>
<dbReference type="Proteomes" id="UP000003244">
    <property type="component" value="Unassembled WGS sequence"/>
</dbReference>
<evidence type="ECO:0000256" key="1">
    <source>
        <dbReference type="SAM" id="SignalP"/>
    </source>
</evidence>
<feature type="signal peptide" evidence="1">
    <location>
        <begin position="1"/>
        <end position="21"/>
    </location>
</feature>
<comment type="caution">
    <text evidence="2">The sequence shown here is derived from an EMBL/GenBank/DDBJ whole genome shotgun (WGS) entry which is preliminary data.</text>
</comment>
<reference evidence="2 3" key="1">
    <citation type="submission" date="2010-08" db="EMBL/GenBank/DDBJ databases">
        <authorList>
            <person name="Harkins D.M."/>
            <person name="Madupu R."/>
            <person name="Durkin A.S."/>
            <person name="Torralba M."/>
            <person name="Methe B."/>
            <person name="Sutton G.G."/>
            <person name="Nelson K.E."/>
        </authorList>
    </citation>
    <scope>NUCLEOTIDE SEQUENCE [LARGE SCALE GENOMIC DNA]</scope>
    <source>
        <strain evidence="2 3">DSM 17678</strain>
    </source>
</reference>
<dbReference type="InterPro" id="IPR051922">
    <property type="entry name" value="Bact_Sporulation_Assoc"/>
</dbReference>
<dbReference type="Gene3D" id="3.40.50.12090">
    <property type="match status" value="2"/>
</dbReference>
<dbReference type="EMBL" id="ADGQ01000057">
    <property type="protein sequence ID" value="EFM64520.1"/>
    <property type="molecule type" value="Genomic_DNA"/>
</dbReference>
<evidence type="ECO:0000313" key="3">
    <source>
        <dbReference type="Proteomes" id="UP000003244"/>
    </source>
</evidence>
<name>E0E3H0_9FIRM</name>
<dbReference type="PANTHER" id="PTHR30032">
    <property type="entry name" value="N-ACETYLMURAMOYL-L-ALANINE AMIDASE-RELATED"/>
    <property type="match status" value="1"/>
</dbReference>
<dbReference type="RefSeq" id="WP_007789811.1">
    <property type="nucleotide sequence ID" value="NZ_ADGQ01000057.1"/>
</dbReference>
<proteinExistence type="predicted"/>
<gene>
    <name evidence="2" type="ORF">HMPREF0634_0464</name>
</gene>
<dbReference type="eggNOG" id="COG2247">
    <property type="taxonomic scope" value="Bacteria"/>
</dbReference>
<evidence type="ECO:0000313" key="2">
    <source>
        <dbReference type="EMBL" id="EFM64520.1"/>
    </source>
</evidence>
<dbReference type="Pfam" id="PF04122">
    <property type="entry name" value="CW_binding_2"/>
    <property type="match status" value="3"/>
</dbReference>
<accession>E0E3H0</accession>
<dbReference type="GeneID" id="84801542"/>
<dbReference type="PANTHER" id="PTHR30032:SF8">
    <property type="entry name" value="GERMINATION-SPECIFIC N-ACETYLMURAMOYL-L-ALANINE AMIDASE"/>
    <property type="match status" value="1"/>
</dbReference>
<protein>
    <submittedName>
        <fullName evidence="2">Putative cell wall binding repeat 2</fullName>
    </submittedName>
</protein>
<organism evidence="2 3">
    <name type="scientific">Peptostreptococcus stomatis DSM 17678</name>
    <dbReference type="NCBI Taxonomy" id="596315"/>
    <lineage>
        <taxon>Bacteria</taxon>
        <taxon>Bacillati</taxon>
        <taxon>Bacillota</taxon>
        <taxon>Clostridia</taxon>
        <taxon>Peptostreptococcales</taxon>
        <taxon>Peptostreptococcaceae</taxon>
        <taxon>Peptostreptococcus</taxon>
    </lineage>
</organism>